<evidence type="ECO:0000313" key="1">
    <source>
        <dbReference type="EMBL" id="PJC01574.1"/>
    </source>
</evidence>
<feature type="non-terminal residue" evidence="1">
    <location>
        <position position="1"/>
    </location>
</feature>
<evidence type="ECO:0000313" key="2">
    <source>
        <dbReference type="Proteomes" id="UP000230136"/>
    </source>
</evidence>
<reference evidence="2" key="1">
    <citation type="submission" date="2017-09" db="EMBL/GenBank/DDBJ databases">
        <title>Depth-based differentiation of microbial function through sediment-hosted aquifers and enrichment of novel symbionts in the deep terrestrial subsurface.</title>
        <authorList>
            <person name="Probst A.J."/>
            <person name="Ladd B."/>
            <person name="Jarett J.K."/>
            <person name="Geller-Mcgrath D.E."/>
            <person name="Sieber C.M.K."/>
            <person name="Emerson J.B."/>
            <person name="Anantharaman K."/>
            <person name="Thomas B.C."/>
            <person name="Malmstrom R."/>
            <person name="Stieglmeier M."/>
            <person name="Klingl A."/>
            <person name="Woyke T."/>
            <person name="Ryan C.M."/>
            <person name="Banfield J.F."/>
        </authorList>
    </citation>
    <scope>NUCLEOTIDE SEQUENCE [LARGE SCALE GENOMIC DNA]</scope>
</reference>
<proteinExistence type="predicted"/>
<accession>A0A2M8DQS9</accession>
<name>A0A2M8DQS9_9BACT</name>
<sequence length="427" mass="49686">GGQWQITQEPIYFTTRMPAPAARVELELVYDNTCCQNIKAGLQQQSNNQWAYQLQSVNNKHFDDLNWSSISDGQYTLWQKQEKYSNIDDFMTDLDQLEKVVAYNVDLDQDFVIADYQDAKESKDNQLIIRGEYSFYTYVDQQLAIEFEFQDLNRANNEDNIVISVFDLQNHKIYEHSYRDDGYVLNTDPESEPKNVYLQIDDLVSGAYRVVVNVSNDIFTTRLTTKQQYLTFINKLYLADSSEYADGLQQITGQPTRLLTNSSEIRFSTSHRAGLQSIVVNDQQIAIEQLHQYYTITDFAAQKTIDIPQNDILVEGNGLFAFSEAMYFDPQSVKKEVIYSEDNYDYFIAKYQKPQQEDGQLVSKVSWPLAGAQIERGQLRFIISAPGVRNESPLQISSIKIKYYPEQTDSIIEHLINYFRFWYVNRR</sequence>
<protein>
    <submittedName>
        <fullName evidence="1">Uncharacterized protein</fullName>
    </submittedName>
</protein>
<dbReference type="AlphaFoldDB" id="A0A2M8DQS9"/>
<dbReference type="Proteomes" id="UP000230136">
    <property type="component" value="Unassembled WGS sequence"/>
</dbReference>
<organism evidence="1 2">
    <name type="scientific">Candidatus Komeilibacteria bacterium CG_4_9_14_0_8_um_filter_36_9</name>
    <dbReference type="NCBI Taxonomy" id="1974473"/>
    <lineage>
        <taxon>Bacteria</taxon>
        <taxon>Candidatus Komeiliibacteriota</taxon>
    </lineage>
</organism>
<gene>
    <name evidence="1" type="ORF">CO073_03280</name>
</gene>
<comment type="caution">
    <text evidence="1">The sequence shown here is derived from an EMBL/GenBank/DDBJ whole genome shotgun (WGS) entry which is preliminary data.</text>
</comment>
<dbReference type="EMBL" id="PFSY01000151">
    <property type="protein sequence ID" value="PJC01574.1"/>
    <property type="molecule type" value="Genomic_DNA"/>
</dbReference>